<dbReference type="EMBL" id="JAUUIA010001151">
    <property type="protein sequence ID" value="MDP0971733.1"/>
    <property type="molecule type" value="Genomic_DNA"/>
</dbReference>
<sequence length="82" mass="9118">EKGTTYETRIVDKINSALGTNAFITDYDKAVSKRIKIESIEEEIDLLARIDDLILIGEAKSIVTTDSEISKHRTSEVLQHAG</sequence>
<name>A0AAW8AKG9_KLEPN</name>
<feature type="non-terminal residue" evidence="1">
    <location>
        <position position="1"/>
    </location>
</feature>
<evidence type="ECO:0000313" key="1">
    <source>
        <dbReference type="EMBL" id="MDP0971733.1"/>
    </source>
</evidence>
<dbReference type="Proteomes" id="UP001244490">
    <property type="component" value="Unassembled WGS sequence"/>
</dbReference>
<accession>A0AAW8AKG9</accession>
<proteinExistence type="predicted"/>
<feature type="non-terminal residue" evidence="1">
    <location>
        <position position="82"/>
    </location>
</feature>
<reference evidence="1" key="1">
    <citation type="submission" date="2023-07" db="EMBL/GenBank/DDBJ databases">
        <authorList>
            <person name="Peng Z."/>
        </authorList>
    </citation>
    <scope>NUCLEOTIDE SEQUENCE</scope>
    <source>
        <strain evidence="1">KP219</strain>
    </source>
</reference>
<protein>
    <submittedName>
        <fullName evidence="1">Uncharacterized protein</fullName>
    </submittedName>
</protein>
<dbReference type="AlphaFoldDB" id="A0AAW8AKG9"/>
<gene>
    <name evidence="1" type="ORF">Q6294_32860</name>
</gene>
<comment type="caution">
    <text evidence="1">The sequence shown here is derived from an EMBL/GenBank/DDBJ whole genome shotgun (WGS) entry which is preliminary data.</text>
</comment>
<organism evidence="1 2">
    <name type="scientific">Klebsiella pneumoniae</name>
    <dbReference type="NCBI Taxonomy" id="573"/>
    <lineage>
        <taxon>Bacteria</taxon>
        <taxon>Pseudomonadati</taxon>
        <taxon>Pseudomonadota</taxon>
        <taxon>Gammaproteobacteria</taxon>
        <taxon>Enterobacterales</taxon>
        <taxon>Enterobacteriaceae</taxon>
        <taxon>Klebsiella/Raoultella group</taxon>
        <taxon>Klebsiella</taxon>
        <taxon>Klebsiella pneumoniae complex</taxon>
    </lineage>
</organism>
<evidence type="ECO:0000313" key="2">
    <source>
        <dbReference type="Proteomes" id="UP001244490"/>
    </source>
</evidence>